<dbReference type="PROSITE" id="PS51257">
    <property type="entry name" value="PROKAR_LIPOPROTEIN"/>
    <property type="match status" value="1"/>
</dbReference>
<protein>
    <submittedName>
        <fullName evidence="2">Uncharacterized protein</fullName>
    </submittedName>
</protein>
<feature type="transmembrane region" description="Helical" evidence="1">
    <location>
        <begin position="9"/>
        <end position="33"/>
    </location>
</feature>
<dbReference type="EMBL" id="DVOS01000001">
    <property type="protein sequence ID" value="HIV22337.1"/>
    <property type="molecule type" value="Genomic_DNA"/>
</dbReference>
<organism evidence="2 3">
    <name type="scientific">Candidatus Merdiplasma excrementigallinarum</name>
    <dbReference type="NCBI Taxonomy" id="2840864"/>
    <lineage>
        <taxon>Bacteria</taxon>
        <taxon>Bacillati</taxon>
        <taxon>Bacillota</taxon>
        <taxon>Clostridia</taxon>
        <taxon>Lachnospirales</taxon>
        <taxon>Lachnospiraceae</taxon>
        <taxon>Lachnospiraceae incertae sedis</taxon>
        <taxon>Candidatus Merdiplasma</taxon>
    </lineage>
</organism>
<evidence type="ECO:0000313" key="2">
    <source>
        <dbReference type="EMBL" id="HIV22337.1"/>
    </source>
</evidence>
<keyword evidence="1" id="KW-1133">Transmembrane helix</keyword>
<accession>A0A9D1NXW0</accession>
<sequence>MTGKQLQKAIFGGLGVLLGLVWLGCFAVIFLGGNTGFVQGIPGFAQEAAWRVAVAAALAAAVFSGGRVLLGGEYAREMKAAFLAAGAICILLAFFLLREPVMDISYLDSPRETRLEQVSFGSSQLGDGSVRYYLEGRGTEGDHLFFRLGRDEYDEGCGLRQENPDMSASVVYLPHTDVVMTVEFFSGAK</sequence>
<comment type="caution">
    <text evidence="2">The sequence shown here is derived from an EMBL/GenBank/DDBJ whole genome shotgun (WGS) entry which is preliminary data.</text>
</comment>
<reference evidence="2" key="1">
    <citation type="submission" date="2020-10" db="EMBL/GenBank/DDBJ databases">
        <authorList>
            <person name="Gilroy R."/>
        </authorList>
    </citation>
    <scope>NUCLEOTIDE SEQUENCE</scope>
    <source>
        <strain evidence="2">ChiBcec6-7307</strain>
    </source>
</reference>
<dbReference type="Proteomes" id="UP000886889">
    <property type="component" value="Unassembled WGS sequence"/>
</dbReference>
<keyword evidence="1" id="KW-0812">Transmembrane</keyword>
<evidence type="ECO:0000313" key="3">
    <source>
        <dbReference type="Proteomes" id="UP000886889"/>
    </source>
</evidence>
<name>A0A9D1NXW0_9FIRM</name>
<keyword evidence="1" id="KW-0472">Membrane</keyword>
<dbReference type="AlphaFoldDB" id="A0A9D1NXW0"/>
<proteinExistence type="predicted"/>
<evidence type="ECO:0000256" key="1">
    <source>
        <dbReference type="SAM" id="Phobius"/>
    </source>
</evidence>
<gene>
    <name evidence="2" type="ORF">IAC80_00215</name>
</gene>
<reference evidence="2" key="2">
    <citation type="journal article" date="2021" name="PeerJ">
        <title>Extensive microbial diversity within the chicken gut microbiome revealed by metagenomics and culture.</title>
        <authorList>
            <person name="Gilroy R."/>
            <person name="Ravi A."/>
            <person name="Getino M."/>
            <person name="Pursley I."/>
            <person name="Horton D.L."/>
            <person name="Alikhan N.F."/>
            <person name="Baker D."/>
            <person name="Gharbi K."/>
            <person name="Hall N."/>
            <person name="Watson M."/>
            <person name="Adriaenssens E.M."/>
            <person name="Foster-Nyarko E."/>
            <person name="Jarju S."/>
            <person name="Secka A."/>
            <person name="Antonio M."/>
            <person name="Oren A."/>
            <person name="Chaudhuri R.R."/>
            <person name="La Ragione R."/>
            <person name="Hildebrand F."/>
            <person name="Pallen M.J."/>
        </authorList>
    </citation>
    <scope>NUCLEOTIDE SEQUENCE</scope>
    <source>
        <strain evidence="2">ChiBcec6-7307</strain>
    </source>
</reference>
<feature type="transmembrane region" description="Helical" evidence="1">
    <location>
        <begin position="48"/>
        <end position="68"/>
    </location>
</feature>
<feature type="transmembrane region" description="Helical" evidence="1">
    <location>
        <begin position="80"/>
        <end position="97"/>
    </location>
</feature>